<comment type="caution">
    <text evidence="3">The sequence shown here is derived from an EMBL/GenBank/DDBJ whole genome shotgun (WGS) entry which is preliminary data.</text>
</comment>
<dbReference type="AlphaFoldDB" id="A0AAV8T534"/>
<dbReference type="PANTHER" id="PTHR36332">
    <property type="entry name" value="STRESS RESPONSE PROTEIN"/>
    <property type="match status" value="1"/>
</dbReference>
<feature type="compositionally biased region" description="Low complexity" evidence="1">
    <location>
        <begin position="18"/>
        <end position="29"/>
    </location>
</feature>
<dbReference type="Pfam" id="PF12874">
    <property type="entry name" value="zf-met"/>
    <property type="match status" value="1"/>
</dbReference>
<dbReference type="Proteomes" id="UP001159364">
    <property type="component" value="Linkage Group LG06"/>
</dbReference>
<feature type="region of interest" description="Disordered" evidence="1">
    <location>
        <begin position="1"/>
        <end position="98"/>
    </location>
</feature>
<accession>A0AAV8T534</accession>
<dbReference type="EMBL" id="JAIWQS010000006">
    <property type="protein sequence ID" value="KAJ8761318.1"/>
    <property type="molecule type" value="Genomic_DNA"/>
</dbReference>
<proteinExistence type="predicted"/>
<dbReference type="InterPro" id="IPR013087">
    <property type="entry name" value="Znf_C2H2_type"/>
</dbReference>
<evidence type="ECO:0000313" key="4">
    <source>
        <dbReference type="Proteomes" id="UP001159364"/>
    </source>
</evidence>
<feature type="compositionally biased region" description="Basic and acidic residues" evidence="1">
    <location>
        <begin position="214"/>
        <end position="227"/>
    </location>
</feature>
<feature type="region of interest" description="Disordered" evidence="1">
    <location>
        <begin position="190"/>
        <end position="240"/>
    </location>
</feature>
<dbReference type="PANTHER" id="PTHR36332:SF1">
    <property type="entry name" value="STRESS RESPONSE PROTEIN"/>
    <property type="match status" value="1"/>
</dbReference>
<keyword evidence="4" id="KW-1185">Reference proteome</keyword>
<evidence type="ECO:0000256" key="1">
    <source>
        <dbReference type="SAM" id="MobiDB-lite"/>
    </source>
</evidence>
<protein>
    <recommendedName>
        <fullName evidence="2">C2H2-type domain-containing protein</fullName>
    </recommendedName>
</protein>
<feature type="domain" description="C2H2-type" evidence="2">
    <location>
        <begin position="127"/>
        <end position="152"/>
    </location>
</feature>
<evidence type="ECO:0000259" key="2">
    <source>
        <dbReference type="Pfam" id="PF12874"/>
    </source>
</evidence>
<feature type="compositionally biased region" description="Acidic residues" evidence="1">
    <location>
        <begin position="62"/>
        <end position="80"/>
    </location>
</feature>
<name>A0AAV8T534_9ROSI</name>
<reference evidence="3 4" key="1">
    <citation type="submission" date="2021-09" db="EMBL/GenBank/DDBJ databases">
        <title>Genomic insights and catalytic innovation underlie evolution of tropane alkaloids biosynthesis.</title>
        <authorList>
            <person name="Wang Y.-J."/>
            <person name="Tian T."/>
            <person name="Huang J.-P."/>
            <person name="Huang S.-X."/>
        </authorList>
    </citation>
    <scope>NUCLEOTIDE SEQUENCE [LARGE SCALE GENOMIC DNA]</scope>
    <source>
        <strain evidence="3">KIB-2018</strain>
        <tissue evidence="3">Leaf</tissue>
    </source>
</reference>
<feature type="compositionally biased region" description="Basic residues" evidence="1">
    <location>
        <begin position="197"/>
        <end position="213"/>
    </location>
</feature>
<sequence>MIKRRFYKEEHGDKNAPSSDSSVSSSSSDSELEAEAEADHDAVSPPKEAQQSSGYFIKCGYESEDSSANEIDVDSSDDETASDRQISADPQLSGKHGTDLLKESDNMAEKELIAHVPDCMLKCKSVYKCRICPQIVCLNEESMRAHLNSKRHARSEKLLKENRLKTMLNSDGEIENQETATEMNARIVAFAKDQPAKKNKGRQRQRKRMKRMRKKEEKDHPGMDKGRQSTKNPSKRIRKT</sequence>
<organism evidence="3 4">
    <name type="scientific">Erythroxylum novogranatense</name>
    <dbReference type="NCBI Taxonomy" id="1862640"/>
    <lineage>
        <taxon>Eukaryota</taxon>
        <taxon>Viridiplantae</taxon>
        <taxon>Streptophyta</taxon>
        <taxon>Embryophyta</taxon>
        <taxon>Tracheophyta</taxon>
        <taxon>Spermatophyta</taxon>
        <taxon>Magnoliopsida</taxon>
        <taxon>eudicotyledons</taxon>
        <taxon>Gunneridae</taxon>
        <taxon>Pentapetalae</taxon>
        <taxon>rosids</taxon>
        <taxon>fabids</taxon>
        <taxon>Malpighiales</taxon>
        <taxon>Erythroxylaceae</taxon>
        <taxon>Erythroxylum</taxon>
    </lineage>
</organism>
<gene>
    <name evidence="3" type="ORF">K2173_001374</name>
</gene>
<evidence type="ECO:0000313" key="3">
    <source>
        <dbReference type="EMBL" id="KAJ8761318.1"/>
    </source>
</evidence>